<evidence type="ECO:0000313" key="5">
    <source>
        <dbReference type="EMBL" id="MDM7862220.1"/>
    </source>
</evidence>
<feature type="chain" id="PRO_5046469839" evidence="4">
    <location>
        <begin position="29"/>
        <end position="326"/>
    </location>
</feature>
<organism evidence="5 6">
    <name type="scientific">Alteromonas arenosi</name>
    <dbReference type="NCBI Taxonomy" id="3055817"/>
    <lineage>
        <taxon>Bacteria</taxon>
        <taxon>Pseudomonadati</taxon>
        <taxon>Pseudomonadota</taxon>
        <taxon>Gammaproteobacteria</taxon>
        <taxon>Alteromonadales</taxon>
        <taxon>Alteromonadaceae</taxon>
        <taxon>Alteromonas/Salinimonas group</taxon>
        <taxon>Alteromonas</taxon>
    </lineage>
</organism>
<dbReference type="EMBL" id="JAUCBP010000013">
    <property type="protein sequence ID" value="MDM7862220.1"/>
    <property type="molecule type" value="Genomic_DNA"/>
</dbReference>
<accession>A0ABT7T1B0</accession>
<dbReference type="PANTHER" id="PTHR32347">
    <property type="entry name" value="EFFLUX SYSTEM COMPONENT YKNX-RELATED"/>
    <property type="match status" value="1"/>
</dbReference>
<evidence type="ECO:0000256" key="2">
    <source>
        <dbReference type="ARBA" id="ARBA00023054"/>
    </source>
</evidence>
<evidence type="ECO:0000313" key="6">
    <source>
        <dbReference type="Proteomes" id="UP001234343"/>
    </source>
</evidence>
<reference evidence="5 6" key="1">
    <citation type="submission" date="2023-06" db="EMBL/GenBank/DDBJ databases">
        <title>Alteromonas sp. ASW11-36 isolated from intertidal sand.</title>
        <authorList>
            <person name="Li Y."/>
        </authorList>
    </citation>
    <scope>NUCLEOTIDE SEQUENCE [LARGE SCALE GENOMIC DNA]</scope>
    <source>
        <strain evidence="5 6">ASW11-36</strain>
    </source>
</reference>
<comment type="subcellular location">
    <subcellularLocation>
        <location evidence="1">Cell envelope</location>
    </subcellularLocation>
</comment>
<dbReference type="InterPro" id="IPR050465">
    <property type="entry name" value="UPF0194_transport"/>
</dbReference>
<keyword evidence="4" id="KW-0732">Signal</keyword>
<gene>
    <name evidence="5" type="ORF">QTP81_16560</name>
</gene>
<feature type="signal peptide" evidence="4">
    <location>
        <begin position="1"/>
        <end position="28"/>
    </location>
</feature>
<dbReference type="RefSeq" id="WP_289367040.1">
    <property type="nucleotide sequence ID" value="NZ_JAUCBP010000013.1"/>
</dbReference>
<feature type="coiled-coil region" evidence="3">
    <location>
        <begin position="176"/>
        <end position="203"/>
    </location>
</feature>
<name>A0ABT7T1B0_9ALTE</name>
<comment type="caution">
    <text evidence="5">The sequence shown here is derived from an EMBL/GenBank/DDBJ whole genome shotgun (WGS) entry which is preliminary data.</text>
</comment>
<evidence type="ECO:0000256" key="3">
    <source>
        <dbReference type="SAM" id="Coils"/>
    </source>
</evidence>
<protein>
    <submittedName>
        <fullName evidence="5">HlyD family efflux transporter periplasmic adaptor subunit</fullName>
    </submittedName>
</protein>
<proteinExistence type="predicted"/>
<feature type="coiled-coil region" evidence="3">
    <location>
        <begin position="93"/>
        <end position="131"/>
    </location>
</feature>
<sequence>MTNKNRRFWTTTIAANLASLLLASGVQAEEVLLLTGKVSSAQKQIVTAPKTSRWQIQIQWMEEEGKVVEKGDRIVTFDGSTIQSQLDINIERAETIALELKQTEMQLAQALLEAQGALEVAEMRVEKARIEASVPDGQVSAYDKGQYELNLQRALFELFKAQEGLTLAEEAMRTGVQKKQLELLKLQEEIAFQQRQLETMNVTADLNGPVNYATHPWNGEKLDAGMNVQAAWQVMDVQAIDNFQIESWVHEIDALKVKQGETVDVVFDAFPNRRFRATLTFKSTQAEKQSEWSNSVYLPLTFEFEQEPNIPMLPGMSVRIEVPYEA</sequence>
<keyword evidence="6" id="KW-1185">Reference proteome</keyword>
<dbReference type="Gene3D" id="2.40.30.170">
    <property type="match status" value="1"/>
</dbReference>
<keyword evidence="2 3" id="KW-0175">Coiled coil</keyword>
<evidence type="ECO:0000256" key="4">
    <source>
        <dbReference type="SAM" id="SignalP"/>
    </source>
</evidence>
<dbReference type="Proteomes" id="UP001234343">
    <property type="component" value="Unassembled WGS sequence"/>
</dbReference>
<evidence type="ECO:0000256" key="1">
    <source>
        <dbReference type="ARBA" id="ARBA00004196"/>
    </source>
</evidence>